<feature type="non-terminal residue" evidence="2">
    <location>
        <position position="110"/>
    </location>
</feature>
<dbReference type="SUPFAM" id="SSF51735">
    <property type="entry name" value="NAD(P)-binding Rossmann-fold domains"/>
    <property type="match status" value="1"/>
</dbReference>
<accession>A0A383BKG9</accession>
<evidence type="ECO:0000256" key="1">
    <source>
        <dbReference type="ARBA" id="ARBA00006484"/>
    </source>
</evidence>
<dbReference type="CDD" id="cd05233">
    <property type="entry name" value="SDR_c"/>
    <property type="match status" value="1"/>
</dbReference>
<protein>
    <submittedName>
        <fullName evidence="2">Uncharacterized protein</fullName>
    </submittedName>
</protein>
<dbReference type="Gene3D" id="3.40.50.720">
    <property type="entry name" value="NAD(P)-binding Rossmann-like Domain"/>
    <property type="match status" value="1"/>
</dbReference>
<dbReference type="PANTHER" id="PTHR43943:SF2">
    <property type="entry name" value="DEHYDROGENASE_REDUCTASE 4"/>
    <property type="match status" value="1"/>
</dbReference>
<dbReference type="Pfam" id="PF00106">
    <property type="entry name" value="adh_short"/>
    <property type="match status" value="1"/>
</dbReference>
<dbReference type="InterPro" id="IPR002347">
    <property type="entry name" value="SDR_fam"/>
</dbReference>
<reference evidence="2" key="1">
    <citation type="submission" date="2018-05" db="EMBL/GenBank/DDBJ databases">
        <authorList>
            <person name="Lanie J.A."/>
            <person name="Ng W.-L."/>
            <person name="Kazmierczak K.M."/>
            <person name="Andrzejewski T.M."/>
            <person name="Davidsen T.M."/>
            <person name="Wayne K.J."/>
            <person name="Tettelin H."/>
            <person name="Glass J.I."/>
            <person name="Rusch D."/>
            <person name="Podicherti R."/>
            <person name="Tsui H.-C.T."/>
            <person name="Winkler M.E."/>
        </authorList>
    </citation>
    <scope>NUCLEOTIDE SEQUENCE</scope>
</reference>
<dbReference type="AlphaFoldDB" id="A0A383BKG9"/>
<dbReference type="PANTHER" id="PTHR43943">
    <property type="entry name" value="DEHYDROGENASE/REDUCTASE (SDR FAMILY) MEMBER 4"/>
    <property type="match status" value="1"/>
</dbReference>
<comment type="similarity">
    <text evidence="1">Belongs to the short-chain dehydrogenases/reductases (SDR) family.</text>
</comment>
<sequence length="110" mass="11233">MPDRLKDKVAIVTGSGTREGDGIGVGRAIVTLMAREGASVLVVDRDEANALVTAKALSDEGLACEVTVADVSNVSDCEQMVQTAIDKFGQLTTLVNAVGIGGGGNVTEIE</sequence>
<dbReference type="InterPro" id="IPR036291">
    <property type="entry name" value="NAD(P)-bd_dom_sf"/>
</dbReference>
<dbReference type="EMBL" id="UINC01201162">
    <property type="protein sequence ID" value="SVE20369.1"/>
    <property type="molecule type" value="Genomic_DNA"/>
</dbReference>
<proteinExistence type="inferred from homology"/>
<organism evidence="2">
    <name type="scientific">marine metagenome</name>
    <dbReference type="NCBI Taxonomy" id="408172"/>
    <lineage>
        <taxon>unclassified sequences</taxon>
        <taxon>metagenomes</taxon>
        <taxon>ecological metagenomes</taxon>
    </lineage>
</organism>
<gene>
    <name evidence="2" type="ORF">METZ01_LOCUS473223</name>
</gene>
<evidence type="ECO:0000313" key="2">
    <source>
        <dbReference type="EMBL" id="SVE20369.1"/>
    </source>
</evidence>
<name>A0A383BKG9_9ZZZZ</name>